<dbReference type="GO" id="GO:0005634">
    <property type="term" value="C:nucleus"/>
    <property type="evidence" value="ECO:0007669"/>
    <property type="project" value="UniProtKB-SubCell"/>
</dbReference>
<dbReference type="SMART" id="SM00717">
    <property type="entry name" value="SANT"/>
    <property type="match status" value="1"/>
</dbReference>
<evidence type="ECO:0000313" key="7">
    <source>
        <dbReference type="Proteomes" id="UP001157006"/>
    </source>
</evidence>
<dbReference type="Pfam" id="PF00249">
    <property type="entry name" value="Myb_DNA-binding"/>
    <property type="match status" value="1"/>
</dbReference>
<comment type="subcellular location">
    <subcellularLocation>
        <location evidence="1">Nucleus</location>
    </subcellularLocation>
</comment>
<dbReference type="Proteomes" id="UP001157006">
    <property type="component" value="Chromosome 1L"/>
</dbReference>
<evidence type="ECO:0000256" key="3">
    <source>
        <dbReference type="SAM" id="MobiDB-lite"/>
    </source>
</evidence>
<organism evidence="6 7">
    <name type="scientific">Vicia faba</name>
    <name type="common">Broad bean</name>
    <name type="synonym">Faba vulgaris</name>
    <dbReference type="NCBI Taxonomy" id="3906"/>
    <lineage>
        <taxon>Eukaryota</taxon>
        <taxon>Viridiplantae</taxon>
        <taxon>Streptophyta</taxon>
        <taxon>Embryophyta</taxon>
        <taxon>Tracheophyta</taxon>
        <taxon>Spermatophyta</taxon>
        <taxon>Magnoliopsida</taxon>
        <taxon>eudicotyledons</taxon>
        <taxon>Gunneridae</taxon>
        <taxon>Pentapetalae</taxon>
        <taxon>rosids</taxon>
        <taxon>fabids</taxon>
        <taxon>Fabales</taxon>
        <taxon>Fabaceae</taxon>
        <taxon>Papilionoideae</taxon>
        <taxon>50 kb inversion clade</taxon>
        <taxon>NPAAA clade</taxon>
        <taxon>Hologalegina</taxon>
        <taxon>IRL clade</taxon>
        <taxon>Fabeae</taxon>
        <taxon>Vicia</taxon>
    </lineage>
</organism>
<name>A0AAV0YMR6_VICFA</name>
<evidence type="ECO:0000256" key="2">
    <source>
        <dbReference type="ARBA" id="ARBA00023242"/>
    </source>
</evidence>
<evidence type="ECO:0000256" key="1">
    <source>
        <dbReference type="ARBA" id="ARBA00004123"/>
    </source>
</evidence>
<protein>
    <submittedName>
        <fullName evidence="6">Uncharacterized protein</fullName>
    </submittedName>
</protein>
<dbReference type="PROSITE" id="PS50090">
    <property type="entry name" value="MYB_LIKE"/>
    <property type="match status" value="1"/>
</dbReference>
<dbReference type="SUPFAM" id="SSF46689">
    <property type="entry name" value="Homeodomain-like"/>
    <property type="match status" value="1"/>
</dbReference>
<dbReference type="AlphaFoldDB" id="A0AAV0YMR6"/>
<dbReference type="InterPro" id="IPR001005">
    <property type="entry name" value="SANT/Myb"/>
</dbReference>
<gene>
    <name evidence="6" type="ORF">VFH_I224360</name>
</gene>
<dbReference type="PANTHER" id="PTHR47206">
    <property type="entry name" value="HOMEODOMAIN-LIKE SUPERFAMILY PROTEIN"/>
    <property type="match status" value="1"/>
</dbReference>
<feature type="compositionally biased region" description="Polar residues" evidence="3">
    <location>
        <begin position="7"/>
        <end position="25"/>
    </location>
</feature>
<keyword evidence="7" id="KW-1185">Reference proteome</keyword>
<dbReference type="InterPro" id="IPR009057">
    <property type="entry name" value="Homeodomain-like_sf"/>
</dbReference>
<feature type="domain" description="HTH myb-type" evidence="5">
    <location>
        <begin position="186"/>
        <end position="244"/>
    </location>
</feature>
<dbReference type="InterPro" id="IPR017930">
    <property type="entry name" value="Myb_dom"/>
</dbReference>
<evidence type="ECO:0000259" key="4">
    <source>
        <dbReference type="PROSITE" id="PS50090"/>
    </source>
</evidence>
<feature type="region of interest" description="Disordered" evidence="3">
    <location>
        <begin position="1"/>
        <end position="25"/>
    </location>
</feature>
<evidence type="ECO:0000313" key="6">
    <source>
        <dbReference type="EMBL" id="CAI8585807.1"/>
    </source>
</evidence>
<dbReference type="CDD" id="cd11660">
    <property type="entry name" value="SANT_TRF"/>
    <property type="match status" value="1"/>
</dbReference>
<dbReference type="Gene3D" id="1.10.10.60">
    <property type="entry name" value="Homeodomain-like"/>
    <property type="match status" value="1"/>
</dbReference>
<reference evidence="6 7" key="1">
    <citation type="submission" date="2023-01" db="EMBL/GenBank/DDBJ databases">
        <authorList>
            <person name="Kreplak J."/>
        </authorList>
    </citation>
    <scope>NUCLEOTIDE SEQUENCE [LARGE SCALE GENOMIC DNA]</scope>
</reference>
<accession>A0AAV0YMR6</accession>
<evidence type="ECO:0000259" key="5">
    <source>
        <dbReference type="PROSITE" id="PS51294"/>
    </source>
</evidence>
<dbReference type="PROSITE" id="PS51294">
    <property type="entry name" value="HTH_MYB"/>
    <property type="match status" value="1"/>
</dbReference>
<sequence length="262" mass="29818">MERKRSFSTLNNNNSFQKTLQNKNKPSFTKEDSAILLKKYDARTVLTLLQEVASNAGWKINWKELVKKSSTGISSVKEYRILWRHLAYANSLVDHDFQDLDDDSDLECERKSFPPISKQNESQATACVQVMIESVAMTKSAATSSTIEAPLPIKVASSNLTQETSINFPVLVDRQTRVNNDTNASSSNKRKGAWSKGEDIELQAAVQKWGEGNWTEMAARDDFTLNRTAAQLSKRWRILKNKPFQEAQNPSLIYRMCEHMDY</sequence>
<keyword evidence="2" id="KW-0539">Nucleus</keyword>
<dbReference type="EMBL" id="OX451736">
    <property type="protein sequence ID" value="CAI8585807.1"/>
    <property type="molecule type" value="Genomic_DNA"/>
</dbReference>
<feature type="domain" description="Myb-like" evidence="4">
    <location>
        <begin position="186"/>
        <end position="240"/>
    </location>
</feature>
<dbReference type="PANTHER" id="PTHR47206:SF1">
    <property type="entry name" value="HOMEODOMAIN-LIKE SUPERFAMILY PROTEIN"/>
    <property type="match status" value="1"/>
</dbReference>
<proteinExistence type="predicted"/>